<feature type="region of interest" description="Disordered" evidence="1">
    <location>
        <begin position="954"/>
        <end position="976"/>
    </location>
</feature>
<evidence type="ECO:0000313" key="4">
    <source>
        <dbReference type="Proteomes" id="UP000001950"/>
    </source>
</evidence>
<dbReference type="RefSeq" id="XP_955501.1">
    <property type="nucleotide sequence ID" value="XM_950408.1"/>
</dbReference>
<feature type="compositionally biased region" description="Basic and acidic residues" evidence="1">
    <location>
        <begin position="581"/>
        <end position="594"/>
    </location>
</feature>
<accession>Q4UAX6</accession>
<feature type="region of interest" description="Disordered" evidence="1">
    <location>
        <begin position="573"/>
        <end position="601"/>
    </location>
</feature>
<keyword evidence="2" id="KW-1133">Transmembrane helix</keyword>
<feature type="transmembrane region" description="Helical" evidence="2">
    <location>
        <begin position="1492"/>
        <end position="1513"/>
    </location>
</feature>
<feature type="compositionally biased region" description="Basic and acidic residues" evidence="1">
    <location>
        <begin position="956"/>
        <end position="965"/>
    </location>
</feature>
<evidence type="ECO:0000313" key="3">
    <source>
        <dbReference type="EMBL" id="CAI76025.1"/>
    </source>
</evidence>
<keyword evidence="4" id="KW-1185">Reference proteome</keyword>
<evidence type="ECO:0000256" key="2">
    <source>
        <dbReference type="SAM" id="Phobius"/>
    </source>
</evidence>
<feature type="transmembrane region" description="Helical" evidence="2">
    <location>
        <begin position="1450"/>
        <end position="1472"/>
    </location>
</feature>
<name>Q4UAX6_THEAN</name>
<feature type="transmembrane region" description="Helical" evidence="2">
    <location>
        <begin position="1377"/>
        <end position="1394"/>
    </location>
</feature>
<protein>
    <submittedName>
        <fullName evidence="3">Theileria-specific hypothetical membrane protein, putative</fullName>
    </submittedName>
</protein>
<proteinExistence type="predicted"/>
<gene>
    <name evidence="3" type="ORF">TA18395</name>
</gene>
<dbReference type="KEGG" id="tan:TA18395"/>
<dbReference type="GeneID" id="3864753"/>
<keyword evidence="2" id="KW-0472">Membrane</keyword>
<feature type="compositionally biased region" description="Polar residues" evidence="1">
    <location>
        <begin position="967"/>
        <end position="976"/>
    </location>
</feature>
<sequence>MQIDQKAVFDNILFTTAAEKLKTAAGDQATKGLRKLAKDLHDKARQLHSAATAGQGKDEAQNLATAVGADETDEGLRKKLKELAGANDPTLFDKAKDVKTEYGKVSLAFNAVKEQNRLKAYTNYQAKYQAVEKAWNAFNNVYNTFDKYAIAGGHQVRALIDAKKYDIQGNAKGKYLDAKATELESAANTLKTTAEAGATDIPTTAGQLRDNAQQLNTDAGKITSEGTLAALQPLASQLAKAAGTTSTSGLAKAAEDLKTAPNDANKATEVIDAFDKVKAKYDDLMKKANELGKQTAGKVQAVETQYQLVKDDFEALCKALINKFATQVATNATTLASPSGTASNANNVIKYFEVVEMAYKALNETDKANVESEFKTVKHIYDRILNLTKLLKAATALKGAADRTALTEPARELNDAAETLQGTPNVANAQQFKDKYDAFKDTGTSTIEITTGENSKKDITGSNITNEDLKHAREIKNWIIIIPSIIIKCYLTDNELKAAAGTQATGNTLRGLALALYQAANKLDEKVKKVDSNLDGAKVLKYKAGNESQKTDPKYLRKLAENLHDAADALYGAVTGDDDSQSPKKEAKELKEAVGDSEDASGKLRAKLKELAKLDAETRDDQLKQKAREVGNQYDKVSLAFGKVQEQTSKYTGAAAKAAYDQVVKAWNDFNDVYNPEEQLATAVGSGEGSGITKALKDLYGAGISDLTEKAKAVKDAYGSDWGGLKQKYNNVVKQENVYNAENNNIKAKYTQLVSAWNNFNKLYREVIYPTKFWSIIVPSIFLFGGMLTSQIRILWTSAYTIMEHFNETGKIKFKSNTFRDIEGPTHKDAIAAGTEGNPELATEDSFRKYWHLLPPNNYDSDEPSKVFPYDSYLSYIDCTSCRYILSARPFFTDAYDTTRNTSVTFSVNLSGGSTGFQSSGTIIITVGGTDFKELGETSTTSVTISLSEGGSSIKKYKDKEKPPDDNNLTPFTSGTNENLTADTKLYIQATGTLSANGRSISGSEVTIKGTVTVTKEGNLSTALNIGGSADKDPSSNGLSGTITPQGSNGKVEIQNGSITLKDKSLEALQSLTQNVVTLSGGTGSKFRSGASIIVTRTSGNVDLSNLTVTDKLEIDITGGSIKRYDNNNQLIDLTTGDRLPEGTQLSLEANGTISQGGTGTVTLKGTIVVTNKDEQKIGTSLDFGGGPNTTGVTGSLTLTNDTSPDGKKYVKIQNSSSLTITEAAYGTIKQAADTTSSSFTIGAADPRNIDNPHTAAIEEGTGDNYKYLATEYSFTKYWHLLPSDMYDKNDLPDWEVVSPTLVVLVATIFPPMIVVILQITDKQAGFTGPKHSPKYWEGWGKYSLYYWHLVDVLIVTKITLEYIFKYSLNYRESDTIIISFAAAVMWTVGYGVYKDGPGSDGDLKHIFTYKFDGTIKPHMAAPLLIVLVGMGLVYAIYPGIAPGMIVPFYLIDKIEMVLLIATIFPALGVAMVNKFDYPNSPKYYEGWEANWGYHFFDLVVPIMIILATIFSFTHFTIENHIAFDPFDGKITYTTTKDIKSIIITYPVAGTVTKDKTIKAGTVKITTGTLKGGNCEFTAPTPKTIGTATQANITTRDGKATLEIDITIPTDAADTDALDALADLSIPVGPCTVKVVGKNKLTIKITYDQKDKYIKTEITLEITDNKGDLAKLGLQNTDNATASVDPAPNHLTINYKDGAKKISGSSAKPEDMAEKGMTAITKKIAEDIKKTATPAPEDHSGAKNYYSVTDRKTKILYYFTLKSPLGADAPIDDTPAAIIVDYGHIFAEGFYGTGAKPSMIFPLLIVLVGMGLGYGYYTNTQKKVTTYDKGTISAILKNLNPNDIDSITVTDSKGNKTIYKKVKDQATPGAHVLTIKKEGEGTNAFTKQVGTGTQGTKNTIILNYTKGADSKTITIIGITDTP</sequence>
<feature type="transmembrane region" description="Helical" evidence="2">
    <location>
        <begin position="1420"/>
        <end position="1438"/>
    </location>
</feature>
<dbReference type="VEuPathDB" id="PiroplasmaDB:TA18395"/>
<feature type="transmembrane region" description="Helical" evidence="2">
    <location>
        <begin position="1799"/>
        <end position="1817"/>
    </location>
</feature>
<organism evidence="3 4">
    <name type="scientific">Theileria annulata</name>
    <dbReference type="NCBI Taxonomy" id="5874"/>
    <lineage>
        <taxon>Eukaryota</taxon>
        <taxon>Sar</taxon>
        <taxon>Alveolata</taxon>
        <taxon>Apicomplexa</taxon>
        <taxon>Aconoidasida</taxon>
        <taxon>Piroplasmida</taxon>
        <taxon>Theileriidae</taxon>
        <taxon>Theileria</taxon>
    </lineage>
</organism>
<feature type="region of interest" description="Disordered" evidence="1">
    <location>
        <begin position="1027"/>
        <end position="1051"/>
    </location>
</feature>
<feature type="transmembrane region" description="Helical" evidence="2">
    <location>
        <begin position="1297"/>
        <end position="1320"/>
    </location>
</feature>
<evidence type="ECO:0000256" key="1">
    <source>
        <dbReference type="SAM" id="MobiDB-lite"/>
    </source>
</evidence>
<keyword evidence="2" id="KW-0812">Transmembrane</keyword>
<feature type="compositionally biased region" description="Polar residues" evidence="1">
    <location>
        <begin position="1035"/>
        <end position="1051"/>
    </location>
</feature>
<reference evidence="3 4" key="1">
    <citation type="journal article" date="2005" name="Science">
        <title>Genome of the host-cell transforming parasite Theileria annulata compared with T. parva.</title>
        <authorList>
            <person name="Pain A."/>
            <person name="Renauld H."/>
            <person name="Berriman M."/>
            <person name="Murphy L."/>
            <person name="Yeats C.A."/>
            <person name="Weir W."/>
            <person name="Kerhornou A."/>
            <person name="Aslett M."/>
            <person name="Bishop R."/>
            <person name="Bouchier C."/>
            <person name="Cochet M."/>
            <person name="Coulson R.M.R."/>
            <person name="Cronin A."/>
            <person name="de Villiers E.P."/>
            <person name="Fraser A."/>
            <person name="Fosker N."/>
            <person name="Gardner M."/>
            <person name="Goble A."/>
            <person name="Griffiths-Jones S."/>
            <person name="Harris D.E."/>
            <person name="Katzer F."/>
            <person name="Larke N."/>
            <person name="Lord A."/>
            <person name="Maser P."/>
            <person name="McKellar S."/>
            <person name="Mooney P."/>
            <person name="Morton F."/>
            <person name="Nene V."/>
            <person name="O'Neil S."/>
            <person name="Price C."/>
            <person name="Quail M.A."/>
            <person name="Rabbinowitsch E."/>
            <person name="Rawlings N.D."/>
            <person name="Rutter S."/>
            <person name="Saunders D."/>
            <person name="Seeger K."/>
            <person name="Shah T."/>
            <person name="Squares R."/>
            <person name="Squares S."/>
            <person name="Tivey A."/>
            <person name="Walker A.R."/>
            <person name="Woodward J."/>
            <person name="Dobbelaere D.A.E."/>
            <person name="Langsley G."/>
            <person name="Rajandream M.A."/>
            <person name="McKeever D."/>
            <person name="Shiels B."/>
            <person name="Tait A."/>
            <person name="Barrell B.G."/>
            <person name="Hall N."/>
        </authorList>
    </citation>
    <scope>NUCLEOTIDE SEQUENCE [LARGE SCALE GENOMIC DNA]</scope>
    <source>
        <strain evidence="4">Ankara</strain>
    </source>
</reference>
<feature type="transmembrane region" description="Helical" evidence="2">
    <location>
        <begin position="1345"/>
        <end position="1365"/>
    </location>
</feature>
<dbReference type="Proteomes" id="UP000001950">
    <property type="component" value="Chromosome 3"/>
</dbReference>
<dbReference type="InParanoid" id="Q4UAX6"/>
<dbReference type="EMBL" id="CR940352">
    <property type="protein sequence ID" value="CAI76025.1"/>
    <property type="molecule type" value="Genomic_DNA"/>
</dbReference>